<proteinExistence type="predicted"/>
<keyword evidence="3" id="KW-0560">Oxidoreductase</keyword>
<feature type="non-terminal residue" evidence="4">
    <location>
        <position position="1"/>
    </location>
</feature>
<accession>A0A0C9SMX5</accession>
<gene>
    <name evidence="4" type="ORF">PAXINDRAFT_182594</name>
</gene>
<reference evidence="5" key="2">
    <citation type="submission" date="2015-01" db="EMBL/GenBank/DDBJ databases">
        <title>Evolutionary Origins and Diversification of the Mycorrhizal Mutualists.</title>
        <authorList>
            <consortium name="DOE Joint Genome Institute"/>
            <consortium name="Mycorrhizal Genomics Consortium"/>
            <person name="Kohler A."/>
            <person name="Kuo A."/>
            <person name="Nagy L.G."/>
            <person name="Floudas D."/>
            <person name="Copeland A."/>
            <person name="Barry K.W."/>
            <person name="Cichocki N."/>
            <person name="Veneault-Fourrey C."/>
            <person name="LaButti K."/>
            <person name="Lindquist E.A."/>
            <person name="Lipzen A."/>
            <person name="Lundell T."/>
            <person name="Morin E."/>
            <person name="Murat C."/>
            <person name="Riley R."/>
            <person name="Ohm R."/>
            <person name="Sun H."/>
            <person name="Tunlid A."/>
            <person name="Henrissat B."/>
            <person name="Grigoriev I.V."/>
            <person name="Hibbett D.S."/>
            <person name="Martin F."/>
        </authorList>
    </citation>
    <scope>NUCLEOTIDE SEQUENCE [LARGE SCALE GENOMIC DNA]</scope>
    <source>
        <strain evidence="5">ATCC 200175</strain>
    </source>
</reference>
<organism evidence="4 5">
    <name type="scientific">Paxillus involutus ATCC 200175</name>
    <dbReference type="NCBI Taxonomy" id="664439"/>
    <lineage>
        <taxon>Eukaryota</taxon>
        <taxon>Fungi</taxon>
        <taxon>Dikarya</taxon>
        <taxon>Basidiomycota</taxon>
        <taxon>Agaricomycotina</taxon>
        <taxon>Agaricomycetes</taxon>
        <taxon>Agaricomycetidae</taxon>
        <taxon>Boletales</taxon>
        <taxon>Paxilineae</taxon>
        <taxon>Paxillaceae</taxon>
        <taxon>Paxillus</taxon>
    </lineage>
</organism>
<evidence type="ECO:0000256" key="1">
    <source>
        <dbReference type="ARBA" id="ARBA00022630"/>
    </source>
</evidence>
<name>A0A0C9SMX5_PAXIN</name>
<dbReference type="CDD" id="cd04730">
    <property type="entry name" value="NPD_like"/>
    <property type="match status" value="1"/>
</dbReference>
<dbReference type="OrthoDB" id="10265891at2759"/>
<dbReference type="PANTHER" id="PTHR32332">
    <property type="entry name" value="2-NITROPROPANE DIOXYGENASE"/>
    <property type="match status" value="1"/>
</dbReference>
<dbReference type="PANTHER" id="PTHR32332:SF31">
    <property type="entry name" value="2-NITROPROPANE DIOXYGENASE FAMILY, PUTATIVE (AFU_ORTHOLOGUE AFUA_2G09850)-RELATED"/>
    <property type="match status" value="1"/>
</dbReference>
<evidence type="ECO:0000313" key="5">
    <source>
        <dbReference type="Proteomes" id="UP000053647"/>
    </source>
</evidence>
<evidence type="ECO:0000313" key="4">
    <source>
        <dbReference type="EMBL" id="KIJ06934.1"/>
    </source>
</evidence>
<dbReference type="InterPro" id="IPR013785">
    <property type="entry name" value="Aldolase_TIM"/>
</dbReference>
<keyword evidence="5" id="KW-1185">Reference proteome</keyword>
<dbReference type="SUPFAM" id="SSF51412">
    <property type="entry name" value="Inosine monophosphate dehydrogenase (IMPDH)"/>
    <property type="match status" value="1"/>
</dbReference>
<evidence type="ECO:0008006" key="6">
    <source>
        <dbReference type="Google" id="ProtNLM"/>
    </source>
</evidence>
<dbReference type="Pfam" id="PF03060">
    <property type="entry name" value="NMO"/>
    <property type="match status" value="1"/>
</dbReference>
<reference evidence="4 5" key="1">
    <citation type="submission" date="2014-06" db="EMBL/GenBank/DDBJ databases">
        <authorList>
            <consortium name="DOE Joint Genome Institute"/>
            <person name="Kuo A."/>
            <person name="Kohler A."/>
            <person name="Nagy L.G."/>
            <person name="Floudas D."/>
            <person name="Copeland A."/>
            <person name="Barry K.W."/>
            <person name="Cichocki N."/>
            <person name="Veneault-Fourrey C."/>
            <person name="LaButti K."/>
            <person name="Lindquist E.A."/>
            <person name="Lipzen A."/>
            <person name="Lundell T."/>
            <person name="Morin E."/>
            <person name="Murat C."/>
            <person name="Sun H."/>
            <person name="Tunlid A."/>
            <person name="Henrissat B."/>
            <person name="Grigoriev I.V."/>
            <person name="Hibbett D.S."/>
            <person name="Martin F."/>
            <person name="Nordberg H.P."/>
            <person name="Cantor M.N."/>
            <person name="Hua S.X."/>
        </authorList>
    </citation>
    <scope>NUCLEOTIDE SEQUENCE [LARGE SCALE GENOMIC DNA]</scope>
    <source>
        <strain evidence="4 5">ATCC 200175</strain>
    </source>
</reference>
<dbReference type="HOGENOM" id="CLU_038732_2_2_1"/>
<dbReference type="Proteomes" id="UP000053647">
    <property type="component" value="Unassembled WGS sequence"/>
</dbReference>
<dbReference type="GO" id="GO:0018580">
    <property type="term" value="F:nitronate monooxygenase activity"/>
    <property type="evidence" value="ECO:0007669"/>
    <property type="project" value="InterPro"/>
</dbReference>
<dbReference type="InterPro" id="IPR004136">
    <property type="entry name" value="NMO"/>
</dbReference>
<dbReference type="EMBL" id="KN820090">
    <property type="protein sequence ID" value="KIJ06934.1"/>
    <property type="molecule type" value="Genomic_DNA"/>
</dbReference>
<dbReference type="Gene3D" id="3.20.20.70">
    <property type="entry name" value="Aldolase class I"/>
    <property type="match status" value="1"/>
</dbReference>
<keyword evidence="1" id="KW-0285">Flavoprotein</keyword>
<feature type="non-terminal residue" evidence="4">
    <location>
        <position position="207"/>
    </location>
</feature>
<protein>
    <recommendedName>
        <fullName evidence="6">Nitronate monooxygenase</fullName>
    </recommendedName>
</protein>
<dbReference type="AlphaFoldDB" id="A0A0C9SMX5"/>
<sequence length="207" mass="21343">MATITTPITEMFGIKHPIMLAGMNVAAGPELAAAVTNAGGLGVIGGHGYTPKVLKQQIRAIKQDLKDPNAPFGVDLLIPQVGGNARKTNYDYQKGKLDELLDVIIEEKASLFVCAVGVPPPHAVEKLHKAGIPIMNMVGHPKHVPKALAAGVDLICAQAGEGGGHTGDTPATILIPACVDAVKGHKSPLTGKPVYVIGAGAVYDGRS</sequence>
<evidence type="ECO:0000256" key="3">
    <source>
        <dbReference type="ARBA" id="ARBA00023002"/>
    </source>
</evidence>
<evidence type="ECO:0000256" key="2">
    <source>
        <dbReference type="ARBA" id="ARBA00022643"/>
    </source>
</evidence>
<keyword evidence="2" id="KW-0288">FMN</keyword>